<dbReference type="SUPFAM" id="SSF52540">
    <property type="entry name" value="P-loop containing nucleoside triphosphate hydrolases"/>
    <property type="match status" value="1"/>
</dbReference>
<dbReference type="KEGG" id="pmei:106912018"/>
<keyword evidence="1" id="KW-0342">GTP-binding</keyword>
<feature type="coiled-coil region" evidence="2">
    <location>
        <begin position="541"/>
        <end position="582"/>
    </location>
</feature>
<evidence type="ECO:0000313" key="5">
    <source>
        <dbReference type="Proteomes" id="UP000261480"/>
    </source>
</evidence>
<dbReference type="AlphaFoldDB" id="A0A3B3YQ47"/>
<reference evidence="4" key="2">
    <citation type="submission" date="2025-09" db="UniProtKB">
        <authorList>
            <consortium name="Ensembl"/>
        </authorList>
    </citation>
    <scope>IDENTIFICATION</scope>
</reference>
<dbReference type="PANTHER" id="PTHR32046:SF14">
    <property type="match status" value="1"/>
</dbReference>
<keyword evidence="2" id="KW-0175">Coiled coil</keyword>
<dbReference type="Pfam" id="PF00735">
    <property type="entry name" value="Septin"/>
    <property type="match status" value="1"/>
</dbReference>
<dbReference type="Gene3D" id="3.40.50.300">
    <property type="entry name" value="P-loop containing nucleotide triphosphate hydrolases"/>
    <property type="match status" value="1"/>
</dbReference>
<evidence type="ECO:0000259" key="3">
    <source>
        <dbReference type="Pfam" id="PF00735"/>
    </source>
</evidence>
<dbReference type="CDD" id="cd00882">
    <property type="entry name" value="Ras_like_GTPase"/>
    <property type="match status" value="1"/>
</dbReference>
<keyword evidence="5" id="KW-1185">Reference proteome</keyword>
<proteinExistence type="inferred from homology"/>
<protein>
    <recommendedName>
        <fullName evidence="3">Septin-type G domain-containing protein</fullName>
    </recommendedName>
</protein>
<dbReference type="Ensembl" id="ENSPMET00000019983.1">
    <property type="protein sequence ID" value="ENSPMEP00000029160.1"/>
    <property type="gene ID" value="ENSPMEG00000014712.1"/>
</dbReference>
<evidence type="ECO:0000256" key="1">
    <source>
        <dbReference type="RuleBase" id="RU004560"/>
    </source>
</evidence>
<dbReference type="OrthoDB" id="8436580at2759"/>
<dbReference type="GO" id="GO:0005525">
    <property type="term" value="F:GTP binding"/>
    <property type="evidence" value="ECO:0007669"/>
    <property type="project" value="UniProtKB-KW"/>
</dbReference>
<dbReference type="InterPro" id="IPR027417">
    <property type="entry name" value="P-loop_NTPase"/>
</dbReference>
<organism evidence="4 5">
    <name type="scientific">Poecilia mexicana</name>
    <dbReference type="NCBI Taxonomy" id="48701"/>
    <lineage>
        <taxon>Eukaryota</taxon>
        <taxon>Metazoa</taxon>
        <taxon>Chordata</taxon>
        <taxon>Craniata</taxon>
        <taxon>Vertebrata</taxon>
        <taxon>Euteleostomi</taxon>
        <taxon>Actinopterygii</taxon>
        <taxon>Neopterygii</taxon>
        <taxon>Teleostei</taxon>
        <taxon>Neoteleostei</taxon>
        <taxon>Acanthomorphata</taxon>
        <taxon>Ovalentaria</taxon>
        <taxon>Atherinomorphae</taxon>
        <taxon>Cyprinodontiformes</taxon>
        <taxon>Poeciliidae</taxon>
        <taxon>Poeciliinae</taxon>
        <taxon>Poecilia</taxon>
    </lineage>
</organism>
<sequence>MCLLLTTPLFIAVVVILLLLWQNIITVADLLKGAKQVSDVVIPALDDPKISGALTLTVTAVFILTNSLETTLLAMVDIALWLHWLNILPLRELIRLATEFYQSVVPRTNQTCTDSKPEAKRLADIVKEKSTLLTSQTGHAPIYRLPLEEKQTNINGCKSFTFGEKSMNCNRNIMVLGAAGAGKSTVINAMMNYVLGVRWEDSFRFKLVDEGQSDSQVHSQTSEITVYKLYHQEGFRVNYSLTIIDTPGFGGTGGVDRDKEITEQLRNLFANQEGVGDIDAVCFVVQAALTELTSTQRYVFDSALSIFGKDVAENIRILVTFADEQQQPVVEAIKVSGVPCPKGADGLPVHFKFNNSVLFANNKSLVARTWSNEEKTFEYWNMGTNNMPGFFASLANIKSVRLTMTNEVLKERKHLESTVEELQKQVKLGLAKLEDIRETNDKLKEHEAEIRKNEDFEFHVTVRKNEQVDISHTGAFIFNCMQCHVTCQFPCYIPKDEDKKGCEVMDKDGYCTRCPGKCFWNVHSNQSFRWEYQEIHETRTVKELKEKYEKACGQKLTLEQLMKNLMSEYRSMQDDVVKLIAEAAKCLKRLKEIVLNPNPLTTPEYIDLLIKGEEQEAKPGWKERVQSLMKMKEKAEIIAKVEKGEQILANQ</sequence>
<evidence type="ECO:0000313" key="4">
    <source>
        <dbReference type="Ensembl" id="ENSPMEP00000029160.1"/>
    </source>
</evidence>
<dbReference type="FunFam" id="3.40.50.300:FF:002049">
    <property type="entry name" value="Si:ch73-170d6.2"/>
    <property type="match status" value="1"/>
</dbReference>
<keyword evidence="1" id="KW-0547">Nucleotide-binding</keyword>
<dbReference type="PANTHER" id="PTHR32046">
    <property type="entry name" value="G DOMAIN-CONTAINING PROTEIN"/>
    <property type="match status" value="1"/>
</dbReference>
<feature type="coiled-coil region" evidence="2">
    <location>
        <begin position="405"/>
        <end position="456"/>
    </location>
</feature>
<dbReference type="RefSeq" id="XP_014834334.1">
    <property type="nucleotide sequence ID" value="XM_014978848.1"/>
</dbReference>
<reference evidence="4" key="1">
    <citation type="submission" date="2025-08" db="UniProtKB">
        <authorList>
            <consortium name="Ensembl"/>
        </authorList>
    </citation>
    <scope>IDENTIFICATION</scope>
</reference>
<dbReference type="GeneID" id="106912018"/>
<dbReference type="STRING" id="48701.ENSPMEP00000029160"/>
<name>A0A3B3YQ47_9TELE</name>
<dbReference type="Proteomes" id="UP000261480">
    <property type="component" value="Unplaced"/>
</dbReference>
<feature type="domain" description="Septin-type G" evidence="3">
    <location>
        <begin position="170"/>
        <end position="251"/>
    </location>
</feature>
<accession>A0A3B3YQ47</accession>
<dbReference type="InterPro" id="IPR030379">
    <property type="entry name" value="G_SEPTIN_dom"/>
</dbReference>
<comment type="similarity">
    <text evidence="1">Belongs to the TRAFAC class TrmE-Era-EngA-EngB-Septin-like GTPase superfamily. Septin GTPase family.</text>
</comment>
<evidence type="ECO:0000256" key="2">
    <source>
        <dbReference type="SAM" id="Coils"/>
    </source>
</evidence>